<reference evidence="5" key="1">
    <citation type="submission" date="2016-11" db="UniProtKB">
        <authorList>
            <consortium name="WormBaseParasite"/>
        </authorList>
    </citation>
    <scope>IDENTIFICATION</scope>
</reference>
<dbReference type="WBParaSite" id="BXY_1260200.1">
    <property type="protein sequence ID" value="BXY_1260200.1"/>
    <property type="gene ID" value="BXY_1260200"/>
</dbReference>
<dbReference type="EMBL" id="CAJFCV020000003">
    <property type="protein sequence ID" value="CAG9105060.1"/>
    <property type="molecule type" value="Genomic_DNA"/>
</dbReference>
<feature type="signal peptide" evidence="1">
    <location>
        <begin position="1"/>
        <end position="19"/>
    </location>
</feature>
<keyword evidence="1" id="KW-0732">Signal</keyword>
<dbReference type="InterPro" id="IPR046350">
    <property type="entry name" value="Cystatin_sf"/>
</dbReference>
<evidence type="ECO:0000313" key="4">
    <source>
        <dbReference type="Proteomes" id="UP000659654"/>
    </source>
</evidence>
<dbReference type="SMR" id="A0A1I7SHT4"/>
<evidence type="ECO:0000256" key="1">
    <source>
        <dbReference type="SAM" id="SignalP"/>
    </source>
</evidence>
<organism evidence="3 5">
    <name type="scientific">Bursaphelenchus xylophilus</name>
    <name type="common">Pinewood nematode worm</name>
    <name type="synonym">Aphelenchoides xylophilus</name>
    <dbReference type="NCBI Taxonomy" id="6326"/>
    <lineage>
        <taxon>Eukaryota</taxon>
        <taxon>Metazoa</taxon>
        <taxon>Ecdysozoa</taxon>
        <taxon>Nematoda</taxon>
        <taxon>Chromadorea</taxon>
        <taxon>Rhabditida</taxon>
        <taxon>Tylenchina</taxon>
        <taxon>Tylenchomorpha</taxon>
        <taxon>Aphelenchoidea</taxon>
        <taxon>Aphelenchoididae</taxon>
        <taxon>Bursaphelenchus</taxon>
    </lineage>
</organism>
<evidence type="ECO:0000313" key="3">
    <source>
        <dbReference type="Proteomes" id="UP000095284"/>
    </source>
</evidence>
<evidence type="ECO:0000313" key="2">
    <source>
        <dbReference type="EMBL" id="CAD5219619.1"/>
    </source>
</evidence>
<dbReference type="Proteomes" id="UP000659654">
    <property type="component" value="Unassembled WGS sequence"/>
</dbReference>
<gene>
    <name evidence="2" type="ORF">BXYJ_LOCUS5769</name>
</gene>
<dbReference type="AlphaFoldDB" id="A0A1I7SHT4"/>
<accession>A0A1I7SHT4</accession>
<name>A0A1I7SHT4_BURXY</name>
<evidence type="ECO:0000313" key="5">
    <source>
        <dbReference type="WBParaSite" id="BXY_1260200.1"/>
    </source>
</evidence>
<dbReference type="Proteomes" id="UP000095284">
    <property type="component" value="Unplaced"/>
</dbReference>
<dbReference type="SUPFAM" id="SSF54403">
    <property type="entry name" value="Cystatin/monellin"/>
    <property type="match status" value="1"/>
</dbReference>
<proteinExistence type="predicted"/>
<keyword evidence="4" id="KW-1185">Reference proteome</keyword>
<dbReference type="Proteomes" id="UP000582659">
    <property type="component" value="Unassembled WGS sequence"/>
</dbReference>
<protein>
    <submittedName>
        <fullName evidence="2">(pine wood nematode) hypothetical protein</fullName>
    </submittedName>
</protein>
<dbReference type="EMBL" id="CAJFDI010000003">
    <property type="protein sequence ID" value="CAD5219619.1"/>
    <property type="molecule type" value="Genomic_DNA"/>
</dbReference>
<reference evidence="2" key="2">
    <citation type="submission" date="2020-09" db="EMBL/GenBank/DDBJ databases">
        <authorList>
            <person name="Kikuchi T."/>
        </authorList>
    </citation>
    <scope>NUCLEOTIDE SEQUENCE</scope>
    <source>
        <strain evidence="2">Ka4C1</strain>
    </source>
</reference>
<sequence length="128" mass="14624">MKLALLCLATLLFSAAVFASEAKPKKLSKLLDFVEVEINRRLLCPYYKKLVELYKARAEKEKDGLKHVVQVKMLTTDCYKGKRDCKHEKKKLIPGTEKYKEATVKEDNDGKFEFIGARDIGKPQADKS</sequence>
<feature type="chain" id="PRO_5035360079" evidence="1">
    <location>
        <begin position="20"/>
        <end position="128"/>
    </location>
</feature>